<dbReference type="InterPro" id="IPR052898">
    <property type="entry name" value="ACAD10-like"/>
</dbReference>
<evidence type="ECO:0000313" key="3">
    <source>
        <dbReference type="Proteomes" id="UP000463857"/>
    </source>
</evidence>
<proteinExistence type="predicted"/>
<organism evidence="2 3">
    <name type="scientific">Epidermidibacterium keratini</name>
    <dbReference type="NCBI Taxonomy" id="1891644"/>
    <lineage>
        <taxon>Bacteria</taxon>
        <taxon>Bacillati</taxon>
        <taxon>Actinomycetota</taxon>
        <taxon>Actinomycetes</taxon>
        <taxon>Sporichthyales</taxon>
        <taxon>Sporichthyaceae</taxon>
        <taxon>Epidermidibacterium</taxon>
    </lineage>
</organism>
<dbReference type="KEGG" id="eke:EK0264_15465"/>
<name>A0A7L4YRX5_9ACTN</name>
<dbReference type="Gene3D" id="3.90.1200.10">
    <property type="match status" value="1"/>
</dbReference>
<dbReference type="InterPro" id="IPR041726">
    <property type="entry name" value="ACAD10_11_N"/>
</dbReference>
<feature type="domain" description="Aminoglycoside phosphotransferase" evidence="1">
    <location>
        <begin position="33"/>
        <end position="253"/>
    </location>
</feature>
<dbReference type="RefSeq" id="WP_159546684.1">
    <property type="nucleotide sequence ID" value="NZ_CP047156.1"/>
</dbReference>
<dbReference type="EMBL" id="CP047156">
    <property type="protein sequence ID" value="QHC01549.1"/>
    <property type="molecule type" value="Genomic_DNA"/>
</dbReference>
<keyword evidence="3" id="KW-1185">Reference proteome</keyword>
<dbReference type="PANTHER" id="PTHR47829:SF1">
    <property type="entry name" value="HAD FAMILY PHOSPHATASE"/>
    <property type="match status" value="1"/>
</dbReference>
<evidence type="ECO:0000259" key="1">
    <source>
        <dbReference type="Pfam" id="PF01636"/>
    </source>
</evidence>
<gene>
    <name evidence="2" type="ORF">EK0264_15465</name>
</gene>
<accession>A0A7L4YRX5</accession>
<dbReference type="SUPFAM" id="SSF56112">
    <property type="entry name" value="Protein kinase-like (PK-like)"/>
    <property type="match status" value="1"/>
</dbReference>
<dbReference type="GO" id="GO:0016740">
    <property type="term" value="F:transferase activity"/>
    <property type="evidence" value="ECO:0007669"/>
    <property type="project" value="UniProtKB-KW"/>
</dbReference>
<dbReference type="OrthoDB" id="3806873at2"/>
<reference evidence="2 3" key="1">
    <citation type="journal article" date="2018" name="Int. J. Syst. Evol. Microbiol.">
        <title>Epidermidibacterium keratini gen. nov., sp. nov., a member of the family Sporichthyaceae, isolated from keratin epidermis.</title>
        <authorList>
            <person name="Lee D.G."/>
            <person name="Trujillo M.E."/>
            <person name="Kang S."/>
            <person name="Nam J.J."/>
            <person name="Kim Y.J."/>
        </authorList>
    </citation>
    <scope>NUCLEOTIDE SEQUENCE [LARGE SCALE GENOMIC DNA]</scope>
    <source>
        <strain evidence="2 3">EPI-7</strain>
    </source>
</reference>
<sequence length="341" mass="37370">MSQPDRTTPGIDRDAVNGWLTEHVDGFTGPATYQLIAGGRSNLTYLVTDAGGTRYALRRPPTGSVLASAHDMGREWKYISAMQGSGVPVARPLAFCDDHSVTGADFYVMDYVEGIVLGSEEDAENVSLEARAKASEDIADVLAALHAIDINGLDVPGSRKTSGYIQRQVERWTAQVEAVMPPETDRVRTVARMLLEDIPPQITGIAHGDFRMGNVAVNPEGKIVAVFDWELATTGDVLADLGWLISSWSQPGEEFATTRTPTGAPGFWTRDQVAQRYAEKSGNDISRLDFYVAFQRWRGACIQLGVRHRYEAGAMGDDGYDHRQLDALIDHALRNAEESLR</sequence>
<dbReference type="InParanoid" id="A0A7L4YRX5"/>
<protein>
    <submittedName>
        <fullName evidence="2">Phosphotransferase</fullName>
    </submittedName>
</protein>
<dbReference type="InterPro" id="IPR011009">
    <property type="entry name" value="Kinase-like_dom_sf"/>
</dbReference>
<evidence type="ECO:0000313" key="2">
    <source>
        <dbReference type="EMBL" id="QHC01549.1"/>
    </source>
</evidence>
<dbReference type="Pfam" id="PF01636">
    <property type="entry name" value="APH"/>
    <property type="match status" value="1"/>
</dbReference>
<dbReference type="CDD" id="cd05154">
    <property type="entry name" value="ACAD10_11_N-like"/>
    <property type="match status" value="1"/>
</dbReference>
<keyword evidence="2" id="KW-0808">Transferase</keyword>
<dbReference type="Gene3D" id="3.30.200.20">
    <property type="entry name" value="Phosphorylase Kinase, domain 1"/>
    <property type="match status" value="1"/>
</dbReference>
<dbReference type="PANTHER" id="PTHR47829">
    <property type="entry name" value="HYDROLASE, PUTATIVE (AFU_ORTHOLOGUE AFUA_1G12880)-RELATED"/>
    <property type="match status" value="1"/>
</dbReference>
<dbReference type="Proteomes" id="UP000463857">
    <property type="component" value="Chromosome"/>
</dbReference>
<dbReference type="AlphaFoldDB" id="A0A7L4YRX5"/>
<dbReference type="InterPro" id="IPR002575">
    <property type="entry name" value="Aminoglycoside_PTrfase"/>
</dbReference>